<sequence length="112" mass="11648">MLLGSFAVYAAAALCEIGGCYAWWCWRRAGAGAWVLLPGMASLALFGWLLTLVDSDTAGRTFAAYGGIYIVGAIVWLRLVEGRPVTPRDAAGVAICLAGAAIILSAGRGAER</sequence>
<feature type="transmembrane region" description="Helical" evidence="5">
    <location>
        <begin position="62"/>
        <end position="79"/>
    </location>
</feature>
<dbReference type="PANTHER" id="PTHR36116">
    <property type="entry name" value="UPF0060 MEMBRANE PROTEIN YNFA"/>
    <property type="match status" value="1"/>
</dbReference>
<evidence type="ECO:0000313" key="7">
    <source>
        <dbReference type="Proteomes" id="UP000550787"/>
    </source>
</evidence>
<evidence type="ECO:0000256" key="4">
    <source>
        <dbReference type="ARBA" id="ARBA00023136"/>
    </source>
</evidence>
<evidence type="ECO:0000313" key="6">
    <source>
        <dbReference type="EMBL" id="MBB2156372.1"/>
    </source>
</evidence>
<keyword evidence="4 5" id="KW-0472">Membrane</keyword>
<keyword evidence="2 5" id="KW-0812">Transmembrane</keyword>
<keyword evidence="1 5" id="KW-1003">Cell membrane</keyword>
<evidence type="ECO:0000256" key="1">
    <source>
        <dbReference type="ARBA" id="ARBA00022475"/>
    </source>
</evidence>
<gene>
    <name evidence="6" type="ORF">HLH33_08620</name>
</gene>
<dbReference type="InterPro" id="IPR003844">
    <property type="entry name" value="UPF0060"/>
</dbReference>
<dbReference type="Proteomes" id="UP000550787">
    <property type="component" value="Unassembled WGS sequence"/>
</dbReference>
<dbReference type="GO" id="GO:0005886">
    <property type="term" value="C:plasma membrane"/>
    <property type="evidence" value="ECO:0007669"/>
    <property type="project" value="UniProtKB-SubCell"/>
</dbReference>
<organism evidence="6 7">
    <name type="scientific">Gluconacetobacter diazotrophicus</name>
    <name type="common">Acetobacter diazotrophicus</name>
    <dbReference type="NCBI Taxonomy" id="33996"/>
    <lineage>
        <taxon>Bacteria</taxon>
        <taxon>Pseudomonadati</taxon>
        <taxon>Pseudomonadota</taxon>
        <taxon>Alphaproteobacteria</taxon>
        <taxon>Acetobacterales</taxon>
        <taxon>Acetobacteraceae</taxon>
        <taxon>Gluconacetobacter</taxon>
    </lineage>
</organism>
<feature type="transmembrane region" description="Helical" evidence="5">
    <location>
        <begin position="91"/>
        <end position="110"/>
    </location>
</feature>
<dbReference type="RefSeq" id="WP_012554645.1">
    <property type="nucleotide sequence ID" value="NZ_JABEQG010000013.1"/>
</dbReference>
<dbReference type="AlphaFoldDB" id="A0A7W4FEU0"/>
<proteinExistence type="inferred from homology"/>
<comment type="similarity">
    <text evidence="5">Belongs to the UPF0060 family.</text>
</comment>
<protein>
    <submittedName>
        <fullName evidence="6">YnfA family protein</fullName>
    </submittedName>
</protein>
<feature type="transmembrane region" description="Helical" evidence="5">
    <location>
        <begin position="32"/>
        <end position="50"/>
    </location>
</feature>
<evidence type="ECO:0000256" key="3">
    <source>
        <dbReference type="ARBA" id="ARBA00022989"/>
    </source>
</evidence>
<evidence type="ECO:0000256" key="5">
    <source>
        <dbReference type="HAMAP-Rule" id="MF_00010"/>
    </source>
</evidence>
<comment type="subcellular location">
    <subcellularLocation>
        <location evidence="5">Cell membrane</location>
        <topology evidence="5">Multi-pass membrane protein</topology>
    </subcellularLocation>
</comment>
<keyword evidence="3 5" id="KW-1133">Transmembrane helix</keyword>
<dbReference type="InterPro" id="IPR037185">
    <property type="entry name" value="EmrE-like"/>
</dbReference>
<evidence type="ECO:0000256" key="2">
    <source>
        <dbReference type="ARBA" id="ARBA00022692"/>
    </source>
</evidence>
<reference evidence="6 7" key="1">
    <citation type="submission" date="2020-04" db="EMBL/GenBank/DDBJ databases">
        <title>Description of novel Gluconacetobacter.</title>
        <authorList>
            <person name="Sombolestani A."/>
        </authorList>
    </citation>
    <scope>NUCLEOTIDE SEQUENCE [LARGE SCALE GENOMIC DNA]</scope>
    <source>
        <strain evidence="6 7">LMG 7603</strain>
    </source>
</reference>
<dbReference type="PANTHER" id="PTHR36116:SF1">
    <property type="entry name" value="UPF0060 MEMBRANE PROTEIN YNFA"/>
    <property type="match status" value="1"/>
</dbReference>
<name>A0A7W4FEU0_GLUDI</name>
<dbReference type="SUPFAM" id="SSF103481">
    <property type="entry name" value="Multidrug resistance efflux transporter EmrE"/>
    <property type="match status" value="1"/>
</dbReference>
<dbReference type="NCBIfam" id="NF002586">
    <property type="entry name" value="PRK02237.1"/>
    <property type="match status" value="1"/>
</dbReference>
<dbReference type="EMBL" id="JABEQG010000013">
    <property type="protein sequence ID" value="MBB2156372.1"/>
    <property type="molecule type" value="Genomic_DNA"/>
</dbReference>
<dbReference type="Pfam" id="PF02694">
    <property type="entry name" value="UPF0060"/>
    <property type="match status" value="1"/>
</dbReference>
<dbReference type="HAMAP" id="MF_00010">
    <property type="entry name" value="UPF0060"/>
    <property type="match status" value="1"/>
</dbReference>
<comment type="caution">
    <text evidence="6">The sequence shown here is derived from an EMBL/GenBank/DDBJ whole genome shotgun (WGS) entry which is preliminary data.</text>
</comment>
<accession>A0A7W4FEU0</accession>